<evidence type="ECO:0000256" key="7">
    <source>
        <dbReference type="ARBA" id="ARBA00023136"/>
    </source>
</evidence>
<feature type="transmembrane region" description="Helical" evidence="8">
    <location>
        <begin position="20"/>
        <end position="40"/>
    </location>
</feature>
<dbReference type="Gene3D" id="1.10.3470.10">
    <property type="entry name" value="ABC transporter involved in vitamin B12 uptake, BtuC"/>
    <property type="match status" value="1"/>
</dbReference>
<comment type="caution">
    <text evidence="9">The sequence shown here is derived from an EMBL/GenBank/DDBJ whole genome shotgun (WGS) entry which is preliminary data.</text>
</comment>
<feature type="transmembrane region" description="Helical" evidence="8">
    <location>
        <begin position="164"/>
        <end position="185"/>
    </location>
</feature>
<evidence type="ECO:0000256" key="2">
    <source>
        <dbReference type="ARBA" id="ARBA00007935"/>
    </source>
</evidence>
<dbReference type="CDD" id="cd06550">
    <property type="entry name" value="TM_ABC_iron-siderophores_like"/>
    <property type="match status" value="1"/>
</dbReference>
<reference evidence="9 10" key="1">
    <citation type="submission" date="2016-01" db="EMBL/GenBank/DDBJ databases">
        <title>Genome sequence of Clostridium neopropionicum X4, DSM-3847.</title>
        <authorList>
            <person name="Poehlein A."/>
            <person name="Beck M.H."/>
            <person name="Bengelsdorf F.R."/>
            <person name="Daniel R."/>
            <person name="Duerre P."/>
        </authorList>
    </citation>
    <scope>NUCLEOTIDE SEQUENCE [LARGE SCALE GENOMIC DNA]</scope>
    <source>
        <strain evidence="9 10">DSM-3847</strain>
    </source>
</reference>
<evidence type="ECO:0000256" key="6">
    <source>
        <dbReference type="ARBA" id="ARBA00022989"/>
    </source>
</evidence>
<protein>
    <submittedName>
        <fullName evidence="9">Putative ABC transporter permease protein</fullName>
    </submittedName>
</protein>
<dbReference type="AlphaFoldDB" id="A0A136WCY6"/>
<keyword evidence="6 8" id="KW-1133">Transmembrane helix</keyword>
<keyword evidence="10" id="KW-1185">Reference proteome</keyword>
<keyword evidence="7 8" id="KW-0472">Membrane</keyword>
<feature type="transmembrane region" description="Helical" evidence="8">
    <location>
        <begin position="78"/>
        <end position="99"/>
    </location>
</feature>
<evidence type="ECO:0000313" key="9">
    <source>
        <dbReference type="EMBL" id="KXL52199.1"/>
    </source>
</evidence>
<dbReference type="PANTHER" id="PTHR30472">
    <property type="entry name" value="FERRIC ENTEROBACTIN TRANSPORT SYSTEM PERMEASE PROTEIN"/>
    <property type="match status" value="1"/>
</dbReference>
<dbReference type="GO" id="GO:0005886">
    <property type="term" value="C:plasma membrane"/>
    <property type="evidence" value="ECO:0007669"/>
    <property type="project" value="UniProtKB-SubCell"/>
</dbReference>
<name>A0A136WCY6_9FIRM</name>
<dbReference type="PANTHER" id="PTHR30472:SF70">
    <property type="entry name" value="MOLYBDATE IMPORT SYSTEM PERMEASE PROTEIN MOLB"/>
    <property type="match status" value="1"/>
</dbReference>
<dbReference type="FunFam" id="1.10.3470.10:FF:000001">
    <property type="entry name" value="Vitamin B12 ABC transporter permease BtuC"/>
    <property type="match status" value="1"/>
</dbReference>
<dbReference type="PATRIC" id="fig|36847.3.peg.2753"/>
<dbReference type="InterPro" id="IPR037294">
    <property type="entry name" value="ABC_BtuC-like"/>
</dbReference>
<keyword evidence="3" id="KW-0813">Transport</keyword>
<dbReference type="STRING" id="36847.CLNEO_23640"/>
<evidence type="ECO:0000256" key="4">
    <source>
        <dbReference type="ARBA" id="ARBA00022475"/>
    </source>
</evidence>
<feature type="transmembrane region" description="Helical" evidence="8">
    <location>
        <begin position="131"/>
        <end position="152"/>
    </location>
</feature>
<feature type="transmembrane region" description="Helical" evidence="8">
    <location>
        <begin position="108"/>
        <end position="125"/>
    </location>
</feature>
<feature type="transmembrane region" description="Helical" evidence="8">
    <location>
        <begin position="251"/>
        <end position="280"/>
    </location>
</feature>
<dbReference type="Proteomes" id="UP000070539">
    <property type="component" value="Unassembled WGS sequence"/>
</dbReference>
<feature type="transmembrane region" description="Helical" evidence="8">
    <location>
        <begin position="322"/>
        <end position="340"/>
    </location>
</feature>
<evidence type="ECO:0000256" key="8">
    <source>
        <dbReference type="SAM" id="Phobius"/>
    </source>
</evidence>
<dbReference type="GO" id="GO:0033214">
    <property type="term" value="P:siderophore-iron import into cell"/>
    <property type="evidence" value="ECO:0007669"/>
    <property type="project" value="TreeGrafter"/>
</dbReference>
<sequence>MIMNKKGKTIKTKDSYKLKFILLAGLLVLVMVASLFGGRYHMEYGDVLKLIEAKLSGVSYPGFEVAEHVLFQVRLPRILIALLVGAGLSIAGASLQGLFQNPLVSPDILGVCSGSGFGAALGILLTSGMGVMTSVLSLAFGLISMFLTLFMVRAKGQAQTMSYILSGIIVTSVFSALTSLIKYVADVNDQLPTITFWLMGSFANTEFNDLKIIILPIVIGIAGLLLLRWQLNILSLGEEEAYSLGVNPQAARIAVILFSTIITAACVMVSGIVGWVGLVIPHISRRIMGVNHKALLPASMLLGGTFMVIVDSVARNLTAAEIPIGILTALIGAPFFALIYNRMKGES</sequence>
<dbReference type="Pfam" id="PF01032">
    <property type="entry name" value="FecCD"/>
    <property type="match status" value="1"/>
</dbReference>
<feature type="transmembrane region" description="Helical" evidence="8">
    <location>
        <begin position="212"/>
        <end position="231"/>
    </location>
</feature>
<accession>A0A136WCY6</accession>
<dbReference type="EMBL" id="LRVM01000009">
    <property type="protein sequence ID" value="KXL52199.1"/>
    <property type="molecule type" value="Genomic_DNA"/>
</dbReference>
<comment type="subcellular location">
    <subcellularLocation>
        <location evidence="1">Cell membrane</location>
        <topology evidence="1">Multi-pass membrane protein</topology>
    </subcellularLocation>
</comment>
<proteinExistence type="inferred from homology"/>
<keyword evidence="5 8" id="KW-0812">Transmembrane</keyword>
<evidence type="ECO:0000256" key="5">
    <source>
        <dbReference type="ARBA" id="ARBA00022692"/>
    </source>
</evidence>
<comment type="similarity">
    <text evidence="2">Belongs to the binding-protein-dependent transport system permease family. FecCD subfamily.</text>
</comment>
<dbReference type="InterPro" id="IPR000522">
    <property type="entry name" value="ABC_transptr_permease_BtuC"/>
</dbReference>
<keyword evidence="4" id="KW-1003">Cell membrane</keyword>
<feature type="transmembrane region" description="Helical" evidence="8">
    <location>
        <begin position="292"/>
        <end position="310"/>
    </location>
</feature>
<evidence type="ECO:0000256" key="1">
    <source>
        <dbReference type="ARBA" id="ARBA00004651"/>
    </source>
</evidence>
<dbReference type="SUPFAM" id="SSF81345">
    <property type="entry name" value="ABC transporter involved in vitamin B12 uptake, BtuC"/>
    <property type="match status" value="1"/>
</dbReference>
<evidence type="ECO:0000313" key="10">
    <source>
        <dbReference type="Proteomes" id="UP000070539"/>
    </source>
</evidence>
<organism evidence="9 10">
    <name type="scientific">Anaerotignum neopropionicum</name>
    <dbReference type="NCBI Taxonomy" id="36847"/>
    <lineage>
        <taxon>Bacteria</taxon>
        <taxon>Bacillati</taxon>
        <taxon>Bacillota</taxon>
        <taxon>Clostridia</taxon>
        <taxon>Lachnospirales</taxon>
        <taxon>Anaerotignaceae</taxon>
        <taxon>Anaerotignum</taxon>
    </lineage>
</organism>
<evidence type="ECO:0000256" key="3">
    <source>
        <dbReference type="ARBA" id="ARBA00022448"/>
    </source>
</evidence>
<gene>
    <name evidence="9" type="ORF">CLNEO_23640</name>
</gene>
<dbReference type="GO" id="GO:0022857">
    <property type="term" value="F:transmembrane transporter activity"/>
    <property type="evidence" value="ECO:0007669"/>
    <property type="project" value="InterPro"/>
</dbReference>